<evidence type="ECO:0000256" key="5">
    <source>
        <dbReference type="ARBA" id="ARBA00022777"/>
    </source>
</evidence>
<dbReference type="GO" id="GO:0006310">
    <property type="term" value="P:DNA recombination"/>
    <property type="evidence" value="ECO:0007669"/>
    <property type="project" value="UniProtKB-KW"/>
</dbReference>
<sequence>MWIAEVETPVAAPPLLAPGRPARLQELKSFMRLFRMLQSDCAARLSEFLTGLPAHDPDLTIRYAFSAFEVGSHGFGFRAVFHYDSSGKSEISVMFGRLVGVMAMRYMNTLTHQYRTRREHEVDAVLWIDYAKATGAFCAHQGRLLGSAFRKGTEGRKAYQYQKAQMLTRKAWSTVLSAMSIETNEISCIDFLANQPPGSFKMGPRESRCNVPEKEEMAVAVKIVPADGKDKPSDKAKEAEKEMLRIQLQEEFVPVPGSIYQRSIVPGYYGSPKVPGHVTQEAATFGRKTDFAAKLPPPEYPQPERCVVDNLSRTPRTGCFGKSPKLVSREERARGTGLRRAPQGSAGLGAIRALRRALQGFGLHSSETFHCVNPEDVPVLFRKDSAAVLSLCTVGCPLNVDGSCFTERRDDVKRLVRSMLAHADCQALRVVLASWRLSAQARLQRRSADEVSRKLERQASVARSTLLAWWEIIRRGATQHSGPLRPLGKEGVLALRTFLCWASGVSHLREGRQAAEACAVMADRLGRVCHVTGKRRLACSGTVGLGFAFRGWQSETFGRYAVLEMRRAHASEDKWKRSATTSLAMTAWHRRAQLSSRLRLSFSAKELAFQRLVLDPSPDFRRPMASGGALGLGYLGRCRGVEVFEKLNRLGQGSYGTVYRARDTENGEIVALKKVTIHAEKEGFPKSSLREIRLLKRLRHPNIVELREVACGRQPGSVFLVFEYCEHDVGALLAANRCRMPRANNLAPATAKEATCNQLEKEDVIFAASEDSSRLRHVLVPSDFDWDTSEQFVCPSPAFRDEPRADFYLGLAVGVLVGIAVGSLLDLLYLVPLCMSQTGLDTLEAHIRALTARVELLELENKVLKVRVERLEGEGFELVSESRPATPPREAALPASASSTCRPTERTRPSSSTASASSAVHTTEKFRGQVADEIGAYIRRCLSGGNRGNSGREKVDLPNRIYIVVRDVKENIYDPVWVFTSWRDTQPVVSLGPGPGKQFGESIFVGFPSQWEARRAVAAAGLTWPENGEGPIFDYGLVAVRPKAAEEAPWVALAVIGEDADGELVVALPGGERASFGGHLSCLVWVAGLRTAWAQLLDFVAVGEEDLDLGYSFGEGEQIDCVPFAEDLIEAAGDRITYQTAAEGDSPEHSARPASEGSRSEPGWATRVAELERDMGQVQQGIKDILAKLGGGLDPAVVQAARAEGVPDSHLQEMARVVQGTRTKLKDPQAPAKALWAPSASLAALDQTDDEPEEETADEAQLQEGDRMTAAIEKLTAIAESLTAGRRKASTLEGLLEAGGSTDASGSASTSRRNSAALRVLKRALQDHPRELADGMLERMAADFGLARALPGGDRVPVTARAWVESRARIQHLYPSTVRFAWILAGVVDALSRGNYDEGLARSLVGLAAVEQLSLDRGSWTLAEPMLLEEPAPLSSFHGRQMPSGSEQPFTRLLDARTVELLVHQVKEVDEYLERRKKLGIRRSGPTVPSDDTEDHRDTAEDKGQTEGQGEGRCGPRGASMMGPSGHGGHGVPAEFVSAGESPPHVPGSSAKPVLPSSLWAAIPRWLLRLRTPFARFFHCLVTEKPERGCPATGGLFPMPLPYPGVYMRSARRRTPPTRLAERHAVNLVVAALSWLSLGQPKAAPAELSLGRPLSGEQRGAVRRLERATRVLARHTEVGPADMGRAAAKVEAVEKQLARLEQITFALSSMCKHYLGAPDEMHYNRNRPQPGSGSSPCSSSSRRPLSGTASRGAGLGLGKAPDFGDANFYLSDPAAEFADCLRFGADAETVAKNLESHRLALSGRPTFDPSPHLDPEARSHYLDPSAWMASPDTLQEPLPKPKFKASRAERLKVLAMLDSTDRLRFVPAACVDHRFTNGLFAIIKDQSRDRLILDARCPNLLEAATGRWIRTLAAAPSLLSLSLEPGEELVMAGEDLKDYYYYFWTPTTRFPRNILAGVLPESVARAYAGFEFAEAGHGRYYAALNTLAMGDRNAVTYGQTAHLSILLGCTDISLNELITLDSRPARGGFCAGICIDDFVCLEKRQKGSGLPKRSKHVVSSMRASYKEAGLERSEKKAFENVTKASFWGASVNGESGDVRAPPSRALPVMSYVLEVSRIGMATRALLDVIAGSLVSLFSFRRRLLSLLDLVYSEGRGLPRDLVFSLSDRLRDELCVAALLVATAATNLRARHSPLLLASDASLEWEAGVETVMGEPFAKELFRHSLVKPLWNRLLRPLAARDRAAGVLPTSEELPESEVKAHPLWSELARALPFDEPWRRPCKPGRHINVSEVRAALQAEARHARRHPCSRVNLALDSQVALGALGKGRSSSDAINRELRKSLAVHLGYDSYLGLLYFASAENPADDGTRNVPLRKAAKETPDWWGAACEGNFAGLDDWLAERSALPEEALELPPVAELGVLRSPASSRKQARRDWWQRPPQTRPPPVAAAPSRFRSSLPAAVTEKLLSVPAGQFVVARGGTLDLSQKGFLDLYSGSFGVARALAKATGCWVLTYELRRDAAEDLRCPRLQEFLLDLLTSGAFFGVGAAPVCSSMSRAVRPAVRSTAWPQGLPNCRPAMQERVADGNNHANFTAAVAAASLASKTAFWVENPTCSFLWTQRSWKQLINEAGNAAGFFLVDLCRCGAPWRKRTKVFTSTSLQGQRLLCECTTPHQRLSGYSKELGMMKTKAAEHYPRKLNILLSAALGEACQRPADRRHVSASDICRSQGHRIGEAKNPGPEPANLEEIQLVSQRTRALQTRLLADFGVWLGANFSAPAVRSLEGCAMAICTVLRAYGNFLFSSGQPLYKWRHICAYFQKENLLLRPYMPLCWDLVTRWERVCPTAHRTPIPHALAKAVISVALGFGWPRFAAVVGLSFYGTARVGEPLLAKRSAVLLPQDLLLDDLPTCYVRVEAPKSAHRGTGRVQHFVVRQAVFVDFLSRLLGGRPLEERIFSATASTFRRRWETILQALGIPRYAKLTPGGLRGGGAVFLYQLNTPIHDLLWRMRLRSQATLESYLQEAAAASVLPSLPAAALKKIAGIANFFDRCGCWSWAEELVRPFEDLMERPFSEAEVKCLTLQLLKAVECLHAAFVIHRDIKLSNLLLNNRGVLKLADFGLAREFTDVQKPVTLNVVTLWYRAPELLLGAQSYTMAVDMWSVGCNFGELLLKRPLLPGKFEEHQLQLTCALLGTPSPRIWPGLERLQHYGTFKLPENTYNNLGDKFPDMPDSCLDLLNRALTFDPTKRVTAAVALQHRWFQEAPAPQEPHNMPTWKEHRNETANPRANPVPLGVGPGKRPVPLVARSAVFAAAKKMKSCAWRLALPDLQPGNDAQAADDALQLGSIFCLLLPGTQAFGEQQHPQKPYAVWRWILKNSFLKYKQNPSYCVSLLGHLASAVNGNYIQYEADPSYCLGVREGKIGDGSDIILWKCSETPEFHWEMDGEFIKYKANPRRNDNPMDGADIILWTEDLIASVRSVSATPGKPTLVWLGKDGGWVQGGSRRDGEDVILWSCAETAEFQWEVSGSFIKHKENQDYCLSVRLPLILYRPSETSGYKAAADAVIWSCQAVEPLGLPVSADQRLDAKYCASVRQGEITDGSDIIMWCLGGSLNSVSRGMSVREGRAGDGRSPRIHAWIQSAELKKCDRLVANMAKAYRWKVDGGSIVRTAEQGSRQIRDTFCQPEVRQGRVQDGADVILWHRSGYINPFLFTFDGSSRDDAVKVSVREGKIADGMLANKDYCMSIRQGRIGDGSDIIVWAESLGDGSILPNNVLKPSYDESPTLMRLADVGILNRVNTRAQAKAGSQKQTSHDFHKPPVAMCHELLTFLQGIERVVPGDGCVKSGTATELRQTDEGSFHRAVLPLLGATPPPGTRPLRPRPSPESACVAKLVCTPEDASARAEAVEAGAAVSDQVQAPPTLLQQLHVHATRLLREKIKDSQPNSNGEPMGEDAAKGHPKYTPTPSKCSAARKPSQPSTEDRPSAQSGPKTERRKAETVTGRGRAIPRYTQGKAPVAQSRLKLQELQIPGTSPQVPQGAPEA</sequence>
<evidence type="ECO:0000256" key="1">
    <source>
        <dbReference type="ARBA" id="ARBA00006485"/>
    </source>
</evidence>
<dbReference type="SMART" id="SM00220">
    <property type="entry name" value="S_TKc"/>
    <property type="match status" value="1"/>
</dbReference>
<feature type="compositionally biased region" description="Low complexity" evidence="14">
    <location>
        <begin position="1727"/>
        <end position="1747"/>
    </location>
</feature>
<feature type="binding site" evidence="12">
    <location>
        <position position="673"/>
    </location>
    <ligand>
        <name>ATP</name>
        <dbReference type="ChEBI" id="CHEBI:30616"/>
    </ligand>
</feature>
<dbReference type="GO" id="GO:0005634">
    <property type="term" value="C:nucleus"/>
    <property type="evidence" value="ECO:0007669"/>
    <property type="project" value="TreeGrafter"/>
</dbReference>
<dbReference type="GO" id="GO:0005524">
    <property type="term" value="F:ATP binding"/>
    <property type="evidence" value="ECO:0007669"/>
    <property type="project" value="UniProtKB-UniRule"/>
</dbReference>
<feature type="compositionally biased region" description="Low complexity" evidence="14">
    <location>
        <begin position="909"/>
        <end position="921"/>
    </location>
</feature>
<keyword evidence="4 12" id="KW-0547">Nucleotide-binding</keyword>
<dbReference type="InterPro" id="IPR017441">
    <property type="entry name" value="Protein_kinase_ATP_BS"/>
</dbReference>
<dbReference type="InterPro" id="IPR011010">
    <property type="entry name" value="DNA_brk_join_enz"/>
</dbReference>
<evidence type="ECO:0000256" key="11">
    <source>
        <dbReference type="ARBA" id="ARBA00042858"/>
    </source>
</evidence>
<dbReference type="InterPro" id="IPR013762">
    <property type="entry name" value="Integrase-like_cat_sf"/>
</dbReference>
<gene>
    <name evidence="16" type="primary">Cdk10</name>
    <name evidence="16" type="ORF">AK812_SmicGene15453</name>
</gene>
<dbReference type="PROSITE" id="PS00108">
    <property type="entry name" value="PROTEIN_KINASE_ST"/>
    <property type="match status" value="1"/>
</dbReference>
<dbReference type="PANTHER" id="PTHR24056">
    <property type="entry name" value="CELL DIVISION PROTEIN KINASE"/>
    <property type="match status" value="1"/>
</dbReference>
<dbReference type="Gene3D" id="1.10.510.10">
    <property type="entry name" value="Transferase(Phosphotransferase) domain 1"/>
    <property type="match status" value="1"/>
</dbReference>
<dbReference type="PROSITE" id="PS00107">
    <property type="entry name" value="PROTEIN_KINASE_ATP"/>
    <property type="match status" value="1"/>
</dbReference>
<evidence type="ECO:0000256" key="13">
    <source>
        <dbReference type="SAM" id="Coils"/>
    </source>
</evidence>
<keyword evidence="17" id="KW-1185">Reference proteome</keyword>
<dbReference type="GO" id="GO:0003677">
    <property type="term" value="F:DNA binding"/>
    <property type="evidence" value="ECO:0007669"/>
    <property type="project" value="InterPro"/>
</dbReference>
<dbReference type="InterPro" id="IPR011009">
    <property type="entry name" value="Kinase-like_dom_sf"/>
</dbReference>
<dbReference type="Gene3D" id="2.80.10.50">
    <property type="match status" value="1"/>
</dbReference>
<dbReference type="CDD" id="cd00161">
    <property type="entry name" value="beta-trefoil_Ricin-like"/>
    <property type="match status" value="2"/>
</dbReference>
<dbReference type="PANTHER" id="PTHR24056:SF508">
    <property type="entry name" value="CYCLIN-DEPENDENT KINASE 10"/>
    <property type="match status" value="1"/>
</dbReference>
<evidence type="ECO:0000256" key="4">
    <source>
        <dbReference type="ARBA" id="ARBA00022741"/>
    </source>
</evidence>
<dbReference type="GO" id="GO:0015074">
    <property type="term" value="P:DNA integration"/>
    <property type="evidence" value="ECO:0007669"/>
    <property type="project" value="InterPro"/>
</dbReference>
<keyword evidence="7" id="KW-0233">DNA recombination</keyword>
<proteinExistence type="inferred from homology"/>
<evidence type="ECO:0000256" key="3">
    <source>
        <dbReference type="ARBA" id="ARBA00022679"/>
    </source>
</evidence>
<dbReference type="SUPFAM" id="SSF56112">
    <property type="entry name" value="Protein kinase-like (PK-like)"/>
    <property type="match status" value="2"/>
</dbReference>
<feature type="domain" description="Protein kinase" evidence="15">
    <location>
        <begin position="2976"/>
        <end position="3257"/>
    </location>
</feature>
<comment type="subunit">
    <text evidence="8">May form a complex composed of at least the catalytic subunit CRK2 and a cyclin.</text>
</comment>
<evidence type="ECO:0000256" key="9">
    <source>
        <dbReference type="ARBA" id="ARBA00039612"/>
    </source>
</evidence>
<evidence type="ECO:0000313" key="16">
    <source>
        <dbReference type="EMBL" id="OLQ01763.1"/>
    </source>
</evidence>
<dbReference type="FunFam" id="3.30.200.20:FF:000646">
    <property type="entry name" value="Cyclin dependent kinase 10"/>
    <property type="match status" value="1"/>
</dbReference>
<dbReference type="GO" id="GO:0007346">
    <property type="term" value="P:regulation of mitotic cell cycle"/>
    <property type="evidence" value="ECO:0007669"/>
    <property type="project" value="TreeGrafter"/>
</dbReference>
<keyword evidence="5 16" id="KW-0418">Kinase</keyword>
<dbReference type="Pfam" id="PF00069">
    <property type="entry name" value="Pkinase"/>
    <property type="match status" value="2"/>
</dbReference>
<evidence type="ECO:0000256" key="14">
    <source>
        <dbReference type="SAM" id="MobiDB-lite"/>
    </source>
</evidence>
<keyword evidence="2" id="KW-0723">Serine/threonine-protein kinase</keyword>
<evidence type="ECO:0000256" key="10">
    <source>
        <dbReference type="ARBA" id="ARBA00041902"/>
    </source>
</evidence>
<evidence type="ECO:0000313" key="17">
    <source>
        <dbReference type="Proteomes" id="UP000186817"/>
    </source>
</evidence>
<feature type="compositionally biased region" description="Basic and acidic residues" evidence="14">
    <location>
        <begin position="1494"/>
        <end position="1505"/>
    </location>
</feature>
<feature type="region of interest" description="Disordered" evidence="14">
    <location>
        <begin position="1721"/>
        <end position="1753"/>
    </location>
</feature>
<feature type="domain" description="Protein kinase" evidence="15">
    <location>
        <begin position="644"/>
        <end position="963"/>
    </location>
</feature>
<reference evidence="16 17" key="1">
    <citation type="submission" date="2016-02" db="EMBL/GenBank/DDBJ databases">
        <title>Genome analysis of coral dinoflagellate symbionts highlights evolutionary adaptations to a symbiotic lifestyle.</title>
        <authorList>
            <person name="Aranda M."/>
            <person name="Li Y."/>
            <person name="Liew Y.J."/>
            <person name="Baumgarten S."/>
            <person name="Simakov O."/>
            <person name="Wilson M."/>
            <person name="Piel J."/>
            <person name="Ashoor H."/>
            <person name="Bougouffa S."/>
            <person name="Bajic V.B."/>
            <person name="Ryu T."/>
            <person name="Ravasi T."/>
            <person name="Bayer T."/>
            <person name="Micklem G."/>
            <person name="Kim H."/>
            <person name="Bhak J."/>
            <person name="Lajeunesse T.C."/>
            <person name="Voolstra C.R."/>
        </authorList>
    </citation>
    <scope>NUCLEOTIDE SEQUENCE [LARGE SCALE GENOMIC DNA]</scope>
    <source>
        <strain evidence="16 17">CCMP2467</strain>
    </source>
</reference>
<feature type="region of interest" description="Disordered" evidence="14">
    <location>
        <begin position="1139"/>
        <end position="1162"/>
    </location>
</feature>
<dbReference type="SUPFAM" id="SSF50370">
    <property type="entry name" value="Ricin B-like lectins"/>
    <property type="match status" value="1"/>
</dbReference>
<evidence type="ECO:0000256" key="6">
    <source>
        <dbReference type="ARBA" id="ARBA00022840"/>
    </source>
</evidence>
<accession>A0A1Q9E2Z0</accession>
<name>A0A1Q9E2Z0_SYMMI</name>
<dbReference type="InterPro" id="IPR050108">
    <property type="entry name" value="CDK"/>
</dbReference>
<comment type="similarity">
    <text evidence="1">Belongs to the protein kinase superfamily. CMGC Ser/Thr protein kinase family. CDC2/CDKX subfamily.</text>
</comment>
<feature type="region of interest" description="Disordered" evidence="14">
    <location>
        <begin position="879"/>
        <end position="922"/>
    </location>
</feature>
<dbReference type="Gene3D" id="1.10.443.10">
    <property type="entry name" value="Intergrase catalytic core"/>
    <property type="match status" value="1"/>
</dbReference>
<organism evidence="16 17">
    <name type="scientific">Symbiodinium microadriaticum</name>
    <name type="common">Dinoflagellate</name>
    <name type="synonym">Zooxanthella microadriatica</name>
    <dbReference type="NCBI Taxonomy" id="2951"/>
    <lineage>
        <taxon>Eukaryota</taxon>
        <taxon>Sar</taxon>
        <taxon>Alveolata</taxon>
        <taxon>Dinophyceae</taxon>
        <taxon>Suessiales</taxon>
        <taxon>Symbiodiniaceae</taxon>
        <taxon>Symbiodinium</taxon>
    </lineage>
</organism>
<evidence type="ECO:0000256" key="8">
    <source>
        <dbReference type="ARBA" id="ARBA00038543"/>
    </source>
</evidence>
<feature type="coiled-coil region" evidence="13">
    <location>
        <begin position="840"/>
        <end position="874"/>
    </location>
</feature>
<dbReference type="InterPro" id="IPR008271">
    <property type="entry name" value="Ser/Thr_kinase_AS"/>
</dbReference>
<dbReference type="FunFam" id="1.10.510.10:FF:000624">
    <property type="entry name" value="Mitogen-activated protein kinase"/>
    <property type="match status" value="1"/>
</dbReference>
<evidence type="ECO:0000256" key="2">
    <source>
        <dbReference type="ARBA" id="ARBA00022527"/>
    </source>
</evidence>
<comment type="caution">
    <text evidence="16">The sequence shown here is derived from an EMBL/GenBank/DDBJ whole genome shotgun (WGS) entry which is preliminary data.</text>
</comment>
<feature type="region of interest" description="Disordered" evidence="14">
    <location>
        <begin position="3932"/>
        <end position="4037"/>
    </location>
</feature>
<keyword evidence="13" id="KW-0175">Coiled coil</keyword>
<dbReference type="Gene3D" id="3.30.200.20">
    <property type="entry name" value="Phosphorylase Kinase, domain 1"/>
    <property type="match status" value="1"/>
</dbReference>
<dbReference type="InterPro" id="IPR035992">
    <property type="entry name" value="Ricin_B-like_lectins"/>
</dbReference>
<dbReference type="PROSITE" id="PS50011">
    <property type="entry name" value="PROTEIN_KINASE_DOM"/>
    <property type="match status" value="2"/>
</dbReference>
<keyword evidence="3" id="KW-0808">Transferase</keyword>
<feature type="region of interest" description="Disordered" evidence="14">
    <location>
        <begin position="2423"/>
        <end position="2452"/>
    </location>
</feature>
<dbReference type="Proteomes" id="UP000186817">
    <property type="component" value="Unassembled WGS sequence"/>
</dbReference>
<evidence type="ECO:0000259" key="15">
    <source>
        <dbReference type="PROSITE" id="PS50011"/>
    </source>
</evidence>
<evidence type="ECO:0000256" key="7">
    <source>
        <dbReference type="ARBA" id="ARBA00023172"/>
    </source>
</evidence>
<dbReference type="SUPFAM" id="SSF56349">
    <property type="entry name" value="DNA breaking-rejoining enzymes"/>
    <property type="match status" value="1"/>
</dbReference>
<evidence type="ECO:0000256" key="12">
    <source>
        <dbReference type="PROSITE-ProRule" id="PRU10141"/>
    </source>
</evidence>
<dbReference type="InterPro" id="IPR000719">
    <property type="entry name" value="Prot_kinase_dom"/>
</dbReference>
<protein>
    <recommendedName>
        <fullName evidence="9">Cyclin-dependent kinase 2 homolog</fullName>
    </recommendedName>
    <alternativeName>
        <fullName evidence="10">Cell division control protein 2 homolog</fullName>
    </alternativeName>
    <alternativeName>
        <fullName evidence="11">cdc2-related kinase 2</fullName>
    </alternativeName>
</protein>
<dbReference type="EMBL" id="LSRX01000282">
    <property type="protein sequence ID" value="OLQ01763.1"/>
    <property type="molecule type" value="Genomic_DNA"/>
</dbReference>
<keyword evidence="6 12" id="KW-0067">ATP-binding</keyword>
<feature type="region of interest" description="Disordered" evidence="14">
    <location>
        <begin position="1480"/>
        <end position="1553"/>
    </location>
</feature>
<dbReference type="GO" id="GO:0004674">
    <property type="term" value="F:protein serine/threonine kinase activity"/>
    <property type="evidence" value="ECO:0007669"/>
    <property type="project" value="UniProtKB-KW"/>
</dbReference>